<organism evidence="4">
    <name type="scientific">Desulfacinum infernum</name>
    <dbReference type="NCBI Taxonomy" id="35837"/>
    <lineage>
        <taxon>Bacteria</taxon>
        <taxon>Pseudomonadati</taxon>
        <taxon>Thermodesulfobacteriota</taxon>
        <taxon>Syntrophobacteria</taxon>
        <taxon>Syntrophobacterales</taxon>
        <taxon>Syntrophobacteraceae</taxon>
        <taxon>Desulfacinum</taxon>
    </lineage>
</organism>
<dbReference type="SUPFAM" id="SSF159664">
    <property type="entry name" value="CobE/GbiG C-terminal domain-like"/>
    <property type="match status" value="1"/>
</dbReference>
<protein>
    <submittedName>
        <fullName evidence="4">Cobalamin biosynthesis protein CbiG</fullName>
    </submittedName>
</protein>
<dbReference type="Pfam" id="PF01890">
    <property type="entry name" value="CbiG_C"/>
    <property type="match status" value="1"/>
</dbReference>
<dbReference type="InterPro" id="IPR036518">
    <property type="entry name" value="CobE/GbiG_C_sf"/>
</dbReference>
<feature type="domain" description="Cobalamin biosynthesis central region" evidence="3">
    <location>
        <begin position="153"/>
        <end position="262"/>
    </location>
</feature>
<dbReference type="GO" id="GO:0009236">
    <property type="term" value="P:cobalamin biosynthetic process"/>
    <property type="evidence" value="ECO:0007669"/>
    <property type="project" value="InterPro"/>
</dbReference>
<dbReference type="SUPFAM" id="SSF159672">
    <property type="entry name" value="CbiG N-terminal domain-like"/>
    <property type="match status" value="1"/>
</dbReference>
<reference evidence="4" key="1">
    <citation type="journal article" date="2020" name="mSystems">
        <title>Genome- and Community-Level Interaction Insights into Carbon Utilization and Element Cycling Functions of Hydrothermarchaeota in Hydrothermal Sediment.</title>
        <authorList>
            <person name="Zhou Z."/>
            <person name="Liu Y."/>
            <person name="Xu W."/>
            <person name="Pan J."/>
            <person name="Luo Z.H."/>
            <person name="Li M."/>
        </authorList>
    </citation>
    <scope>NUCLEOTIDE SEQUENCE [LARGE SCALE GENOMIC DNA]</scope>
    <source>
        <strain evidence="4">SpSt-456</strain>
    </source>
</reference>
<sequence>MTVPLPMAFVPPDRNLPQPIAVVSVTRQGTALALRLTAELPDCSAYVPARHAFAVAMGAKPYDRLRDLFARLWGENRALVCIMAAGIVVRCIAPLIRSKTRDPAVVVVDERGRYAVSMLSGHMGGANRLAEAVADLLGGLAVITTGSDVSRKPAVDTMAVEAGLVMEDMTWAARVTTAVLDDEPFWVYDPDGRLAGYRESLGSAVWIADALPHPDEDSPQPGREDVLGAAAYGVGMDLRTVPGLWVSERIKPESYPAVVLRPRCLSVGIGCNRKTPPSEIVQAVLDVFSRYRLAPKAIRTLASVDVKEDEAGLREAARWLEAPIFFFSRETLREQRVPNPSPVVHRYIGVSSVCEAAALMAARNGRLIVEKQKTPNVTVAVAKDGSGS</sequence>
<dbReference type="Pfam" id="PF11761">
    <property type="entry name" value="CbiG_mid"/>
    <property type="match status" value="1"/>
</dbReference>
<dbReference type="InterPro" id="IPR038029">
    <property type="entry name" value="GbiG_N_sf"/>
</dbReference>
<dbReference type="InterPro" id="IPR021745">
    <property type="entry name" value="CbiG_mid"/>
</dbReference>
<evidence type="ECO:0000259" key="1">
    <source>
        <dbReference type="Pfam" id="PF01890"/>
    </source>
</evidence>
<dbReference type="EMBL" id="DSTK01000013">
    <property type="protein sequence ID" value="HFK96511.1"/>
    <property type="molecule type" value="Genomic_DNA"/>
</dbReference>
<dbReference type="InterPro" id="IPR021744">
    <property type="entry name" value="CbiG_N"/>
</dbReference>
<feature type="domain" description="CobE/GbiG C-terminal" evidence="1">
    <location>
        <begin position="265"/>
        <end position="382"/>
    </location>
</feature>
<evidence type="ECO:0000259" key="2">
    <source>
        <dbReference type="Pfam" id="PF11760"/>
    </source>
</evidence>
<feature type="domain" description="Cobalamin synthesis G N-terminal" evidence="2">
    <location>
        <begin position="68"/>
        <end position="148"/>
    </location>
</feature>
<accession>A0A831ZJ91</accession>
<comment type="caution">
    <text evidence="4">The sequence shown here is derived from an EMBL/GenBank/DDBJ whole genome shotgun (WGS) entry which is preliminary data.</text>
</comment>
<dbReference type="PANTHER" id="PTHR37477">
    <property type="entry name" value="COBALT-PRECORRIN-5A HYDROLASE"/>
    <property type="match status" value="1"/>
</dbReference>
<name>A0A831ZJ91_9BACT</name>
<dbReference type="Gene3D" id="3.40.50.11220">
    <property type="match status" value="1"/>
</dbReference>
<dbReference type="Gene3D" id="3.30.420.180">
    <property type="entry name" value="CobE/GbiG C-terminal domain"/>
    <property type="match status" value="1"/>
</dbReference>
<evidence type="ECO:0000313" key="4">
    <source>
        <dbReference type="EMBL" id="HFK96511.1"/>
    </source>
</evidence>
<dbReference type="InterPro" id="IPR052553">
    <property type="entry name" value="CbiG_hydrolase"/>
</dbReference>
<dbReference type="AlphaFoldDB" id="A0A831ZJ91"/>
<gene>
    <name evidence="4" type="ORF">ENS06_04185</name>
</gene>
<dbReference type="Pfam" id="PF11760">
    <property type="entry name" value="CbiG_N"/>
    <property type="match status" value="1"/>
</dbReference>
<proteinExistence type="predicted"/>
<evidence type="ECO:0000259" key="3">
    <source>
        <dbReference type="Pfam" id="PF11761"/>
    </source>
</evidence>
<dbReference type="InterPro" id="IPR002750">
    <property type="entry name" value="CobE/GbiG_C"/>
</dbReference>
<dbReference type="PANTHER" id="PTHR37477:SF1">
    <property type="entry name" value="COBALT-PRECORRIN-5A HYDROLASE"/>
    <property type="match status" value="1"/>
</dbReference>